<organism evidence="1">
    <name type="scientific">Paraconexibacter sp. AEG42_29</name>
    <dbReference type="NCBI Taxonomy" id="2997339"/>
    <lineage>
        <taxon>Bacteria</taxon>
        <taxon>Bacillati</taxon>
        <taxon>Actinomycetota</taxon>
        <taxon>Thermoleophilia</taxon>
        <taxon>Solirubrobacterales</taxon>
        <taxon>Paraconexibacteraceae</taxon>
        <taxon>Paraconexibacter</taxon>
    </lineage>
</organism>
<name>A0AAU7AP45_9ACTN</name>
<sequence length="486" mass="50863">MPRASTNDQADVVPGLNTAVASGAATAAGGRVVTASNQVVADTADIVLEMSSQGARTLAFTKGLGAEGLHVARFNRAAARAGDPIRAEWTTLAECHAPADIRLVRDGVLVRDVQVKTDQDAGRWVREMKHEKYAGMQRVPCSDQYDEIVDRASLRPMERGQLDVYENLSDRVSHDGIASDPVSCSEAIEAARDPHSVAAKLRRTEYGREVCHTAAYAAAGAAALGAVTAGAQSFAAVRRGDISLSEACARTAAQTAREAAKGGVKGGIGATIHIACRTAARAAAEDAPRRAAALAKFGKRGGPAALAGCAVDIALVWRRYLNGEVTKDEFEDAAARAAVGAAAGYYGAIAGAAVGQALIPVPVLGAFIGSVVATVLADGVYTKIATLRAEGASRRSELEALEELAADLQAQSADRIAELDAITAEHEAHERWTNMLLEDLRDATETGDDQRRLDVVRDFQLTYGVAPLSQDDVVMALSSPEAPLCI</sequence>
<dbReference type="RefSeq" id="WP_354699924.1">
    <property type="nucleotide sequence ID" value="NZ_CP114014.1"/>
</dbReference>
<reference evidence="1" key="1">
    <citation type="submission" date="2022-12" db="EMBL/GenBank/DDBJ databases">
        <title>Paraconexibacter alkalitolerans sp. nov. and Baekduia alba sp. nov., isolated from soil and emended description of the genera Paraconexibacter (Chun et al., 2020) and Baekduia (An et al., 2020).</title>
        <authorList>
            <person name="Vieira S."/>
            <person name="Huber K.J."/>
            <person name="Geppert A."/>
            <person name="Wolf J."/>
            <person name="Neumann-Schaal M."/>
            <person name="Muesken M."/>
            <person name="Overmann J."/>
        </authorList>
    </citation>
    <scope>NUCLEOTIDE SEQUENCE</scope>
    <source>
        <strain evidence="1">AEG42_29</strain>
    </source>
</reference>
<dbReference type="KEGG" id="parq:DSM112329_00184"/>
<evidence type="ECO:0000313" key="1">
    <source>
        <dbReference type="EMBL" id="XAY03370.1"/>
    </source>
</evidence>
<proteinExistence type="predicted"/>
<accession>A0AAU7AP45</accession>
<gene>
    <name evidence="1" type="ORF">DSM112329_00184</name>
</gene>
<protein>
    <submittedName>
        <fullName evidence="1">Uncharacterized protein</fullName>
    </submittedName>
</protein>
<dbReference type="EMBL" id="CP114014">
    <property type="protein sequence ID" value="XAY03370.1"/>
    <property type="molecule type" value="Genomic_DNA"/>
</dbReference>
<dbReference type="AlphaFoldDB" id="A0AAU7AP45"/>